<dbReference type="InterPro" id="IPR035965">
    <property type="entry name" value="PAS-like_dom_sf"/>
</dbReference>
<dbReference type="NCBIfam" id="TIGR00229">
    <property type="entry name" value="sensory_box"/>
    <property type="match status" value="1"/>
</dbReference>
<dbReference type="KEGG" id="wna:KA717_28900"/>
<feature type="domain" description="PAS" evidence="2">
    <location>
        <begin position="68"/>
        <end position="134"/>
    </location>
</feature>
<dbReference type="AlphaFoldDB" id="A0A977PUW1"/>
<feature type="coiled-coil region" evidence="1">
    <location>
        <begin position="39"/>
        <end position="66"/>
    </location>
</feature>
<gene>
    <name evidence="3" type="ORF">KA717_28900</name>
</gene>
<dbReference type="SUPFAM" id="SSF55785">
    <property type="entry name" value="PYP-like sensor domain (PAS domain)"/>
    <property type="match status" value="1"/>
</dbReference>
<dbReference type="GO" id="GO:0006355">
    <property type="term" value="P:regulation of DNA-templated transcription"/>
    <property type="evidence" value="ECO:0007669"/>
    <property type="project" value="InterPro"/>
</dbReference>
<dbReference type="Gene3D" id="3.30.450.20">
    <property type="entry name" value="PAS domain"/>
    <property type="match status" value="1"/>
</dbReference>
<dbReference type="Proteomes" id="UP001065613">
    <property type="component" value="Chromosome"/>
</dbReference>
<name>A0A977PUW1_9CYAN</name>
<dbReference type="EMBL" id="CP073041">
    <property type="protein sequence ID" value="UXE59727.1"/>
    <property type="molecule type" value="Genomic_DNA"/>
</dbReference>
<evidence type="ECO:0000256" key="1">
    <source>
        <dbReference type="SAM" id="Coils"/>
    </source>
</evidence>
<evidence type="ECO:0000259" key="2">
    <source>
        <dbReference type="SMART" id="SM00091"/>
    </source>
</evidence>
<dbReference type="InterPro" id="IPR013767">
    <property type="entry name" value="PAS_fold"/>
</dbReference>
<accession>A0A977PUW1</accession>
<dbReference type="CDD" id="cd00130">
    <property type="entry name" value="PAS"/>
    <property type="match status" value="1"/>
</dbReference>
<sequence>MIFPINSQQKLQLAQQRVEILAHRKDELLLSPDILGIVLEELAVTLEELQVQYEMLIDNQEKAEQERLHYQNLFELAPECYLVTNRQGIIEEANQAVTRFFNMGREFLLGKPLIVLVAESDRRRFAAEMISLTQRKYWDLTFKPRQSEPIVASVITNSIYDLTGTLIRLAWSFRDPLVFP</sequence>
<proteinExistence type="predicted"/>
<dbReference type="InterPro" id="IPR000014">
    <property type="entry name" value="PAS"/>
</dbReference>
<dbReference type="SMART" id="SM00091">
    <property type="entry name" value="PAS"/>
    <property type="match status" value="1"/>
</dbReference>
<protein>
    <submittedName>
        <fullName evidence="3">PAS domain-containing protein</fullName>
    </submittedName>
</protein>
<reference evidence="3" key="1">
    <citation type="submission" date="2021-04" db="EMBL/GenBank/DDBJ databases">
        <title>Genome sequence of Woronichinia naegeliana from Washington state freshwater lake bloom.</title>
        <authorList>
            <person name="Dreher T.W."/>
        </authorList>
    </citation>
    <scope>NUCLEOTIDE SEQUENCE</scope>
    <source>
        <strain evidence="3">WA131</strain>
    </source>
</reference>
<organism evidence="3">
    <name type="scientific">Woronichinia naegeliana WA131</name>
    <dbReference type="NCBI Taxonomy" id="2824559"/>
    <lineage>
        <taxon>Bacteria</taxon>
        <taxon>Bacillati</taxon>
        <taxon>Cyanobacteriota</taxon>
        <taxon>Cyanophyceae</taxon>
        <taxon>Synechococcales</taxon>
        <taxon>Coelosphaeriaceae</taxon>
        <taxon>Woronichinia</taxon>
    </lineage>
</organism>
<evidence type="ECO:0000313" key="3">
    <source>
        <dbReference type="EMBL" id="UXE59727.1"/>
    </source>
</evidence>
<keyword evidence="1" id="KW-0175">Coiled coil</keyword>
<dbReference type="Pfam" id="PF00989">
    <property type="entry name" value="PAS"/>
    <property type="match status" value="1"/>
</dbReference>